<dbReference type="PIRSF" id="PIRSF001563">
    <property type="entry name" value="Folylpolyglu_synth"/>
    <property type="match status" value="1"/>
</dbReference>
<evidence type="ECO:0000313" key="13">
    <source>
        <dbReference type="EMBL" id="PTQ52083.1"/>
    </source>
</evidence>
<organism evidence="13 14">
    <name type="scientific">Brockia lithotrophica</name>
    <dbReference type="NCBI Taxonomy" id="933949"/>
    <lineage>
        <taxon>Bacteria</taxon>
        <taxon>Bacillati</taxon>
        <taxon>Bacillota</taxon>
        <taxon>Bacilli</taxon>
        <taxon>Bacillales</taxon>
        <taxon>Bacillales Family X. Incertae Sedis</taxon>
        <taxon>Brockia</taxon>
    </lineage>
</organism>
<evidence type="ECO:0000256" key="5">
    <source>
        <dbReference type="ARBA" id="ARBA00022723"/>
    </source>
</evidence>
<proteinExistence type="inferred from homology"/>
<dbReference type="InterPro" id="IPR001645">
    <property type="entry name" value="Folylpolyglutamate_synth"/>
</dbReference>
<dbReference type="GO" id="GO:0008841">
    <property type="term" value="F:dihydrofolate synthase activity"/>
    <property type="evidence" value="ECO:0007669"/>
    <property type="project" value="TreeGrafter"/>
</dbReference>
<evidence type="ECO:0000256" key="10">
    <source>
        <dbReference type="ARBA" id="ARBA00047493"/>
    </source>
</evidence>
<reference evidence="13 14" key="1">
    <citation type="submission" date="2017-08" db="EMBL/GenBank/DDBJ databases">
        <title>Burning lignite coal seam in the remote Altai Mountains harbors a hydrogen-driven thermophilic microbial community.</title>
        <authorList>
            <person name="Kadnikov V.V."/>
            <person name="Mardanov A.V."/>
            <person name="Ivasenko D."/>
            <person name="Beletsky A.V."/>
            <person name="Karnachuk O.V."/>
            <person name="Ravin N.V."/>
        </authorList>
    </citation>
    <scope>NUCLEOTIDE SEQUENCE [LARGE SCALE GENOMIC DNA]</scope>
    <source>
        <strain evidence="13">AL31</strain>
    </source>
</reference>
<dbReference type="InterPro" id="IPR013221">
    <property type="entry name" value="Mur_ligase_cen"/>
</dbReference>
<comment type="cofactor">
    <cofactor evidence="1">
        <name>Mg(2+)</name>
        <dbReference type="ChEBI" id="CHEBI:18420"/>
    </cofactor>
</comment>
<dbReference type="FunFam" id="3.40.1190.10:FF:000011">
    <property type="entry name" value="Folylpolyglutamate synthase/dihydrofolate synthase"/>
    <property type="match status" value="1"/>
</dbReference>
<dbReference type="GO" id="GO:0004326">
    <property type="term" value="F:tetrahydrofolylpolyglutamate synthase activity"/>
    <property type="evidence" value="ECO:0007669"/>
    <property type="project" value="UniProtKB-EC"/>
</dbReference>
<evidence type="ECO:0000256" key="1">
    <source>
        <dbReference type="ARBA" id="ARBA00001946"/>
    </source>
</evidence>
<dbReference type="Gene3D" id="3.40.1190.10">
    <property type="entry name" value="Mur-like, catalytic domain"/>
    <property type="match status" value="1"/>
</dbReference>
<dbReference type="PANTHER" id="PTHR11136">
    <property type="entry name" value="FOLYLPOLYGLUTAMATE SYNTHASE-RELATED"/>
    <property type="match status" value="1"/>
</dbReference>
<dbReference type="SUPFAM" id="SSF53244">
    <property type="entry name" value="MurD-like peptide ligases, peptide-binding domain"/>
    <property type="match status" value="1"/>
</dbReference>
<keyword evidence="5" id="KW-0479">Metal-binding</keyword>
<protein>
    <recommendedName>
        <fullName evidence="3">tetrahydrofolate synthase</fullName>
        <ecNumber evidence="3">6.3.2.17</ecNumber>
    </recommendedName>
    <alternativeName>
        <fullName evidence="9">Tetrahydrofolylpolyglutamate synthase</fullName>
    </alternativeName>
</protein>
<gene>
    <name evidence="13" type="ORF">BLITH_1050</name>
</gene>
<keyword evidence="6" id="KW-0547">Nucleotide-binding</keyword>
<dbReference type="PANTHER" id="PTHR11136:SF0">
    <property type="entry name" value="DIHYDROFOLATE SYNTHETASE-RELATED"/>
    <property type="match status" value="1"/>
</dbReference>
<evidence type="ECO:0000256" key="4">
    <source>
        <dbReference type="ARBA" id="ARBA00022598"/>
    </source>
</evidence>
<evidence type="ECO:0000256" key="6">
    <source>
        <dbReference type="ARBA" id="ARBA00022741"/>
    </source>
</evidence>
<keyword evidence="4" id="KW-0436">Ligase</keyword>
<dbReference type="InterPro" id="IPR004101">
    <property type="entry name" value="Mur_ligase_C"/>
</dbReference>
<dbReference type="EC" id="6.3.2.17" evidence="3"/>
<keyword evidence="7" id="KW-0067">ATP-binding</keyword>
<dbReference type="NCBIfam" id="TIGR01499">
    <property type="entry name" value="folC"/>
    <property type="match status" value="1"/>
</dbReference>
<evidence type="ECO:0000313" key="14">
    <source>
        <dbReference type="Proteomes" id="UP000244016"/>
    </source>
</evidence>
<dbReference type="Gene3D" id="3.90.190.20">
    <property type="entry name" value="Mur ligase, C-terminal domain"/>
    <property type="match status" value="1"/>
</dbReference>
<accession>A0A2T5G7B5</accession>
<evidence type="ECO:0000256" key="7">
    <source>
        <dbReference type="ARBA" id="ARBA00022840"/>
    </source>
</evidence>
<comment type="catalytic activity">
    <reaction evidence="10">
        <text>(6S)-5,6,7,8-tetrahydrofolyl-(gamma-L-Glu)(n) + L-glutamate + ATP = (6S)-5,6,7,8-tetrahydrofolyl-(gamma-L-Glu)(n+1) + ADP + phosphate + H(+)</text>
        <dbReference type="Rhea" id="RHEA:10580"/>
        <dbReference type="Rhea" id="RHEA-COMP:14738"/>
        <dbReference type="Rhea" id="RHEA-COMP:14740"/>
        <dbReference type="ChEBI" id="CHEBI:15378"/>
        <dbReference type="ChEBI" id="CHEBI:29985"/>
        <dbReference type="ChEBI" id="CHEBI:30616"/>
        <dbReference type="ChEBI" id="CHEBI:43474"/>
        <dbReference type="ChEBI" id="CHEBI:141005"/>
        <dbReference type="ChEBI" id="CHEBI:456216"/>
        <dbReference type="EC" id="6.3.2.17"/>
    </reaction>
</comment>
<dbReference type="GO" id="GO:0046872">
    <property type="term" value="F:metal ion binding"/>
    <property type="evidence" value="ECO:0007669"/>
    <property type="project" value="UniProtKB-KW"/>
</dbReference>
<dbReference type="InterPro" id="IPR036615">
    <property type="entry name" value="Mur_ligase_C_dom_sf"/>
</dbReference>
<dbReference type="Pfam" id="PF08245">
    <property type="entry name" value="Mur_ligase_M"/>
    <property type="match status" value="1"/>
</dbReference>
<evidence type="ECO:0000256" key="9">
    <source>
        <dbReference type="ARBA" id="ARBA00030592"/>
    </source>
</evidence>
<comment type="caution">
    <text evidence="13">The sequence shown here is derived from an EMBL/GenBank/DDBJ whole genome shotgun (WGS) entry which is preliminary data.</text>
</comment>
<evidence type="ECO:0000259" key="11">
    <source>
        <dbReference type="Pfam" id="PF02875"/>
    </source>
</evidence>
<dbReference type="GO" id="GO:0005524">
    <property type="term" value="F:ATP binding"/>
    <property type="evidence" value="ECO:0007669"/>
    <property type="project" value="UniProtKB-KW"/>
</dbReference>
<evidence type="ECO:0000256" key="3">
    <source>
        <dbReference type="ARBA" id="ARBA00013025"/>
    </source>
</evidence>
<evidence type="ECO:0000256" key="8">
    <source>
        <dbReference type="ARBA" id="ARBA00022842"/>
    </source>
</evidence>
<dbReference type="Proteomes" id="UP000244016">
    <property type="component" value="Unassembled WGS sequence"/>
</dbReference>
<name>A0A2T5G7B5_9BACL</name>
<evidence type="ECO:0000256" key="2">
    <source>
        <dbReference type="ARBA" id="ARBA00008276"/>
    </source>
</evidence>
<feature type="domain" description="Mur ligase C-terminal" evidence="11">
    <location>
        <begin position="312"/>
        <end position="436"/>
    </location>
</feature>
<dbReference type="InterPro" id="IPR036565">
    <property type="entry name" value="Mur-like_cat_sf"/>
</dbReference>
<evidence type="ECO:0000259" key="12">
    <source>
        <dbReference type="Pfam" id="PF08245"/>
    </source>
</evidence>
<dbReference type="GO" id="GO:0005737">
    <property type="term" value="C:cytoplasm"/>
    <property type="evidence" value="ECO:0007669"/>
    <property type="project" value="TreeGrafter"/>
</dbReference>
<feature type="domain" description="Mur ligase central" evidence="12">
    <location>
        <begin position="56"/>
        <end position="284"/>
    </location>
</feature>
<dbReference type="EMBL" id="PEBW01000003">
    <property type="protein sequence ID" value="PTQ52083.1"/>
    <property type="molecule type" value="Genomic_DNA"/>
</dbReference>
<keyword evidence="8" id="KW-0460">Magnesium</keyword>
<comment type="similarity">
    <text evidence="2">Belongs to the folylpolyglutamate synthase family.</text>
</comment>
<dbReference type="Pfam" id="PF02875">
    <property type="entry name" value="Mur_ligase_C"/>
    <property type="match status" value="1"/>
</dbReference>
<dbReference type="AlphaFoldDB" id="A0A2T5G7B5"/>
<sequence length="468" mass="49540">MEDVRRAIGGEAEERAAHLAWVKSFAPEGSALGLERIEALLAALGLPRDAVPAVHVAGTNGKGSVTRTVAAIFSAAGRRVGVYTSPHLEDYWERVEVDGAPVRTETLAAFRREVETVLPRLAARGLVPTEFEVMTALAWYAFLREGVDLAAVEVGLGGRLDATNALHPKVAAITTVGYDHVHILGPTLRDIAREKAGILKPGVPVVVGPLPPEAREVVLAEAEARGAPVFLWGRDYAAEDVVPCDAFPGAVRFTYRGPWGTRPNLVPGLAGAHQAQNTAVAVLAGELLARAVGIPLPDEAVRLGLAAVRHKGRLEFLPPDVWLDGAHNPEGARALAEALSNVLARGAAEPRAVFLLATSADKDVSEILRPLLPLARAAFVTRYTGSRAMSPDVLAAHVRMIAPRLDVWINEDPQGAFLEALAGARQAGVPLVVCGSLYLVGELRGFAHSVLGVEERAPRTPAIPPGKD</sequence>
<dbReference type="SUPFAM" id="SSF53623">
    <property type="entry name" value="MurD-like peptide ligases, catalytic domain"/>
    <property type="match status" value="1"/>
</dbReference>